<dbReference type="PROSITE" id="PS50966">
    <property type="entry name" value="ZF_SWIM"/>
    <property type="match status" value="1"/>
</dbReference>
<dbReference type="Proteomes" id="UP001597261">
    <property type="component" value="Unassembled WGS sequence"/>
</dbReference>
<dbReference type="RefSeq" id="WP_381087717.1">
    <property type="nucleotide sequence ID" value="NZ_JBHUDX010000080.1"/>
</dbReference>
<dbReference type="EMBL" id="JBHUDX010000080">
    <property type="protein sequence ID" value="MFD1661587.1"/>
    <property type="molecule type" value="Genomic_DNA"/>
</dbReference>
<evidence type="ECO:0000256" key="1">
    <source>
        <dbReference type="PROSITE-ProRule" id="PRU00325"/>
    </source>
</evidence>
<feature type="domain" description="SWIM-type" evidence="3">
    <location>
        <begin position="58"/>
        <end position="94"/>
    </location>
</feature>
<keyword evidence="1" id="KW-0862">Zinc</keyword>
<comment type="caution">
    <text evidence="4">The sequence shown here is derived from an EMBL/GenBank/DDBJ whole genome shotgun (WGS) entry which is preliminary data.</text>
</comment>
<dbReference type="Pfam" id="PF04434">
    <property type="entry name" value="SWIM"/>
    <property type="match status" value="1"/>
</dbReference>
<reference evidence="5" key="1">
    <citation type="journal article" date="2019" name="Int. J. Syst. Evol. Microbiol.">
        <title>The Global Catalogue of Microorganisms (GCM) 10K type strain sequencing project: providing services to taxonomists for standard genome sequencing and annotation.</title>
        <authorList>
            <consortium name="The Broad Institute Genomics Platform"/>
            <consortium name="The Broad Institute Genome Sequencing Center for Infectious Disease"/>
            <person name="Wu L."/>
            <person name="Ma J."/>
        </authorList>
    </citation>
    <scope>NUCLEOTIDE SEQUENCE [LARGE SCALE GENOMIC DNA]</scope>
    <source>
        <strain evidence="5">CGMCC 1.12470</strain>
    </source>
</reference>
<feature type="region of interest" description="Disordered" evidence="2">
    <location>
        <begin position="111"/>
        <end position="147"/>
    </location>
</feature>
<accession>A0ABW4IXZ3</accession>
<evidence type="ECO:0000259" key="3">
    <source>
        <dbReference type="PROSITE" id="PS50966"/>
    </source>
</evidence>
<evidence type="ECO:0000313" key="5">
    <source>
        <dbReference type="Proteomes" id="UP001597261"/>
    </source>
</evidence>
<keyword evidence="1" id="KW-0479">Metal-binding</keyword>
<dbReference type="InterPro" id="IPR007527">
    <property type="entry name" value="Znf_SWIM"/>
</dbReference>
<evidence type="ECO:0000256" key="2">
    <source>
        <dbReference type="SAM" id="MobiDB-lite"/>
    </source>
</evidence>
<evidence type="ECO:0000313" key="4">
    <source>
        <dbReference type="EMBL" id="MFD1661587.1"/>
    </source>
</evidence>
<proteinExistence type="predicted"/>
<sequence length="450" mass="47527">MTQQGVRWTADQVLALAPDAASRKAGSKLGAAGPWSEAGSSDEGTVWGLCKGSGSKPYQTVVDIADVTGPAYKCSCPSRKFPCKHALGLLLLWAGGDGSVPRGRAPDWAEQWIEGRRRRTQDRRTAGGSPSGGSADPEAARRRAERRAERITAGATELEQRLTDLLRGGLAAAEQAGYGLWEETAARMVDAQAPGLAARVRELGAIPSSGPGWPVRLLEECALVHLLDRGWLRRERLPDGLAATVRSRVGLPGSADGPPLRDRWLVLAQYDTSDSRLTTRRIWLYGAESDRTVLLLSYGAAGRAPELALPVGLAFDAEVSAYPGAGQMRATLGERFTPPAPTAVRPPGVTTARVAARYGEALRADPWLDSFPVTLGRVIPTPVEDGWQLADADGGTALPLTPSAGARPGLWRLVALSGGAPVTVFGECGHRGFNPLTAWSEGAGEAVPLC</sequence>
<feature type="compositionally biased region" description="Low complexity" evidence="2">
    <location>
        <begin position="126"/>
        <end position="137"/>
    </location>
</feature>
<name>A0ABW4IXZ3_9ACTN</name>
<feature type="compositionally biased region" description="Basic and acidic residues" evidence="2">
    <location>
        <begin position="138"/>
        <end position="147"/>
    </location>
</feature>
<organism evidence="4 5">
    <name type="scientific">Streptomyces caeni</name>
    <dbReference type="NCBI Taxonomy" id="2307231"/>
    <lineage>
        <taxon>Bacteria</taxon>
        <taxon>Bacillati</taxon>
        <taxon>Actinomycetota</taxon>
        <taxon>Actinomycetes</taxon>
        <taxon>Kitasatosporales</taxon>
        <taxon>Streptomycetaceae</taxon>
        <taxon>Streptomyces</taxon>
    </lineage>
</organism>
<keyword evidence="1" id="KW-0863">Zinc-finger</keyword>
<gene>
    <name evidence="4" type="ORF">ACFSL4_26125</name>
</gene>
<keyword evidence="5" id="KW-1185">Reference proteome</keyword>
<protein>
    <submittedName>
        <fullName evidence="4">SWIM zinc finger family protein</fullName>
    </submittedName>
</protein>